<dbReference type="AlphaFoldDB" id="A0A6S6XUI4"/>
<gene>
    <name evidence="1" type="ORF">DENOEST_0618</name>
</gene>
<evidence type="ECO:0000313" key="1">
    <source>
        <dbReference type="EMBL" id="CAB1367783.1"/>
    </source>
</evidence>
<dbReference type="KEGG" id="doe:DENOEST_0618"/>
<protein>
    <submittedName>
        <fullName evidence="1">Uncharacterized protein</fullName>
    </submittedName>
</protein>
<dbReference type="EMBL" id="LR778301">
    <property type="protein sequence ID" value="CAB1367783.1"/>
    <property type="molecule type" value="Genomic_DNA"/>
</dbReference>
<evidence type="ECO:0000313" key="2">
    <source>
        <dbReference type="Proteomes" id="UP000515733"/>
    </source>
</evidence>
<organism evidence="1 2">
    <name type="scientific">Denitratisoma oestradiolicum</name>
    <dbReference type="NCBI Taxonomy" id="311182"/>
    <lineage>
        <taxon>Bacteria</taxon>
        <taxon>Pseudomonadati</taxon>
        <taxon>Pseudomonadota</taxon>
        <taxon>Betaproteobacteria</taxon>
        <taxon>Nitrosomonadales</taxon>
        <taxon>Sterolibacteriaceae</taxon>
        <taxon>Denitratisoma</taxon>
    </lineage>
</organism>
<name>A0A6S6XUI4_9PROT</name>
<dbReference type="Proteomes" id="UP000515733">
    <property type="component" value="Chromosome"/>
</dbReference>
<sequence>MGLFSIFSRRAKHGMPGRGRVTVMYVMASEPLAPDHARELHDRIAAAAPESFEVYSPSSFFAYFTGTAEGEHLAQDLAQQLRQYALERSIHPFGIGIRPGQCMGSFASHGRLSARLTNETLDDVINAAIKDAAVQRP</sequence>
<accession>A0A6S6XUI4</accession>
<keyword evidence="2" id="KW-1185">Reference proteome</keyword>
<reference evidence="1 2" key="1">
    <citation type="submission" date="2020-03" db="EMBL/GenBank/DDBJ databases">
        <authorList>
            <consortium name="Genoscope - CEA"/>
            <person name="William W."/>
        </authorList>
    </citation>
    <scope>NUCLEOTIDE SEQUENCE [LARGE SCALE GENOMIC DNA]</scope>
    <source>
        <strain evidence="2">DSM 16959</strain>
    </source>
</reference>
<proteinExistence type="predicted"/>